<keyword evidence="3 6" id="KW-0812">Transmembrane</keyword>
<feature type="transmembrane region" description="Helical" evidence="6">
    <location>
        <begin position="753"/>
        <end position="775"/>
    </location>
</feature>
<comment type="caution">
    <text evidence="9">The sequence shown here is derived from an EMBL/GenBank/DDBJ whole genome shotgun (WGS) entry which is preliminary data.</text>
</comment>
<feature type="transmembrane region" description="Helical" evidence="6">
    <location>
        <begin position="284"/>
        <end position="304"/>
    </location>
</feature>
<feature type="domain" description="MacB-like periplasmic core" evidence="8">
    <location>
        <begin position="20"/>
        <end position="239"/>
    </location>
</feature>
<keyword evidence="5 6" id="KW-0472">Membrane</keyword>
<dbReference type="PANTHER" id="PTHR30572">
    <property type="entry name" value="MEMBRANE COMPONENT OF TRANSPORTER-RELATED"/>
    <property type="match status" value="1"/>
</dbReference>
<dbReference type="GO" id="GO:0022857">
    <property type="term" value="F:transmembrane transporter activity"/>
    <property type="evidence" value="ECO:0007669"/>
    <property type="project" value="TreeGrafter"/>
</dbReference>
<dbReference type="EMBL" id="JAESIY010000013">
    <property type="protein sequence ID" value="MBL3658451.1"/>
    <property type="molecule type" value="Genomic_DNA"/>
</dbReference>
<dbReference type="Pfam" id="PF02687">
    <property type="entry name" value="FtsX"/>
    <property type="match status" value="2"/>
</dbReference>
<evidence type="ECO:0000256" key="2">
    <source>
        <dbReference type="ARBA" id="ARBA00022475"/>
    </source>
</evidence>
<dbReference type="Pfam" id="PF12704">
    <property type="entry name" value="MacB_PCD"/>
    <property type="match status" value="2"/>
</dbReference>
<dbReference type="PANTHER" id="PTHR30572:SF18">
    <property type="entry name" value="ABC-TYPE MACROLIDE FAMILY EXPORT SYSTEM PERMEASE COMPONENT 2"/>
    <property type="match status" value="1"/>
</dbReference>
<feature type="domain" description="ABC3 transporter permease C-terminal" evidence="7">
    <location>
        <begin position="669"/>
        <end position="782"/>
    </location>
</feature>
<sequence length="789" mass="88836">MLKNYLLVTIRNLLKNRVYSFINITGLAIGIACSVLILLWVKHETSFDKFIPKHDRLYQVWVHAEFDGKINSWRSIPLPTYEAVKDRQANIVNSAVTSWGATHLLSWKDTRFNKDGHAVSEEFLEMFEYPLLQGDASTVLDEPYSIVITESLAQSLFGDEEPMGKLVRIDDEHELKVTGILKDIPDNSSFEFEYLYPWKFKRIIEPWVEENEDNWGNYSFQVFLELDDADHELTANEAVAPLLTENGQEDMPRSLFLHPMADWRLNSNFENGVAKGGMNDYVKLFTIIAVFILLIACINFMNLATARSERRAKEVGVRKSVGSGKMELVLQFIGESIFITLISFVLAILLAQLILPLYNQLVEKELFIDYLSGEFWTAAIAFILLVGIVAGSYPAFYLSSFQPVKVLKGKVKVGKNGSTPRKVLVTLQFGFAILLIIGTAVIYKQIQLVQSRDLGYNQENLLTIPMNNGMIKNYRPLKLELLNSGVVESVTKSNSSITSITSNNFLSWPGKPEELRVIFTTIAADYDYTKTMGIKVLEGRDFSEDFKSDSSAIVINKAALDIMGLEDPIGTQLDLWGEKRTLIGVVDNTLMGSPYDPIKPMFIVIDRNWSDNLVTVRLNKTDDLKASLAQVQGVFEKYNPAYPFEYRFVDEDFAKKFTTINLTSRLAGIFATLAIIITGLGLFGLASFTAEQRTKEIGIRKVLGASVGSLVALISSEFSRLVIISFIISAPLAWWLLNSYLDRYPIRTNIDWWVFPLTGFIALSFAVIIVANQAWGAARSNPVKSLRSE</sequence>
<protein>
    <submittedName>
        <fullName evidence="9">ABC transporter permease</fullName>
    </submittedName>
</protein>
<dbReference type="InterPro" id="IPR025857">
    <property type="entry name" value="MacB_PCD"/>
</dbReference>
<feature type="transmembrane region" description="Helical" evidence="6">
    <location>
        <begin position="21"/>
        <end position="41"/>
    </location>
</feature>
<keyword evidence="2" id="KW-1003">Cell membrane</keyword>
<name>A0A937K2C8_9BACT</name>
<proteinExistence type="predicted"/>
<dbReference type="GO" id="GO:0005886">
    <property type="term" value="C:plasma membrane"/>
    <property type="evidence" value="ECO:0007669"/>
    <property type="project" value="UniProtKB-SubCell"/>
</dbReference>
<evidence type="ECO:0000259" key="7">
    <source>
        <dbReference type="Pfam" id="PF02687"/>
    </source>
</evidence>
<feature type="transmembrane region" description="Helical" evidence="6">
    <location>
        <begin position="721"/>
        <end position="741"/>
    </location>
</feature>
<evidence type="ECO:0000259" key="8">
    <source>
        <dbReference type="Pfam" id="PF12704"/>
    </source>
</evidence>
<keyword evidence="10" id="KW-1185">Reference proteome</keyword>
<dbReference type="AlphaFoldDB" id="A0A937K2C8"/>
<keyword evidence="4 6" id="KW-1133">Transmembrane helix</keyword>
<dbReference type="RefSeq" id="WP_202246247.1">
    <property type="nucleotide sequence ID" value="NZ_JAESIY010000013.1"/>
</dbReference>
<evidence type="ECO:0000256" key="6">
    <source>
        <dbReference type="SAM" id="Phobius"/>
    </source>
</evidence>
<comment type="subcellular location">
    <subcellularLocation>
        <location evidence="1">Cell membrane</location>
        <topology evidence="1">Multi-pass membrane protein</topology>
    </subcellularLocation>
</comment>
<accession>A0A937K2C8</accession>
<feature type="domain" description="MacB-like periplasmic core" evidence="8">
    <location>
        <begin position="434"/>
        <end position="632"/>
    </location>
</feature>
<evidence type="ECO:0000256" key="5">
    <source>
        <dbReference type="ARBA" id="ARBA00023136"/>
    </source>
</evidence>
<organism evidence="9 10">
    <name type="scientific">Fulvivirga sediminis</name>
    <dbReference type="NCBI Taxonomy" id="2803949"/>
    <lineage>
        <taxon>Bacteria</taxon>
        <taxon>Pseudomonadati</taxon>
        <taxon>Bacteroidota</taxon>
        <taxon>Cytophagia</taxon>
        <taxon>Cytophagales</taxon>
        <taxon>Fulvivirgaceae</taxon>
        <taxon>Fulvivirga</taxon>
    </lineage>
</organism>
<feature type="transmembrane region" description="Helical" evidence="6">
    <location>
        <begin position="375"/>
        <end position="398"/>
    </location>
</feature>
<evidence type="ECO:0000256" key="4">
    <source>
        <dbReference type="ARBA" id="ARBA00022989"/>
    </source>
</evidence>
<evidence type="ECO:0000313" key="9">
    <source>
        <dbReference type="EMBL" id="MBL3658451.1"/>
    </source>
</evidence>
<feature type="transmembrane region" description="Helical" evidence="6">
    <location>
        <begin position="423"/>
        <end position="443"/>
    </location>
</feature>
<dbReference type="Proteomes" id="UP000659388">
    <property type="component" value="Unassembled WGS sequence"/>
</dbReference>
<evidence type="ECO:0000256" key="3">
    <source>
        <dbReference type="ARBA" id="ARBA00022692"/>
    </source>
</evidence>
<feature type="transmembrane region" description="Helical" evidence="6">
    <location>
        <begin position="328"/>
        <end position="355"/>
    </location>
</feature>
<evidence type="ECO:0000313" key="10">
    <source>
        <dbReference type="Proteomes" id="UP000659388"/>
    </source>
</evidence>
<reference evidence="9" key="1">
    <citation type="submission" date="2021-01" db="EMBL/GenBank/DDBJ databases">
        <title>Fulvivirga kasyanovii gen. nov., sp nov., a novel member of the phylum Bacteroidetes isolated from seawater in a mussel farm.</title>
        <authorList>
            <person name="Zhao L.-H."/>
            <person name="Wang Z.-J."/>
        </authorList>
    </citation>
    <scope>NUCLEOTIDE SEQUENCE</scope>
    <source>
        <strain evidence="9">2943</strain>
    </source>
</reference>
<feature type="transmembrane region" description="Helical" evidence="6">
    <location>
        <begin position="666"/>
        <end position="686"/>
    </location>
</feature>
<dbReference type="PROSITE" id="PS51257">
    <property type="entry name" value="PROKAR_LIPOPROTEIN"/>
    <property type="match status" value="1"/>
</dbReference>
<gene>
    <name evidence="9" type="ORF">JL102_20025</name>
</gene>
<feature type="domain" description="ABC3 transporter permease C-terminal" evidence="7">
    <location>
        <begin position="287"/>
        <end position="401"/>
    </location>
</feature>
<dbReference type="InterPro" id="IPR003838">
    <property type="entry name" value="ABC3_permease_C"/>
</dbReference>
<evidence type="ECO:0000256" key="1">
    <source>
        <dbReference type="ARBA" id="ARBA00004651"/>
    </source>
</evidence>
<dbReference type="InterPro" id="IPR050250">
    <property type="entry name" value="Macrolide_Exporter_MacB"/>
</dbReference>